<proteinExistence type="predicted"/>
<dbReference type="InterPro" id="IPR051257">
    <property type="entry name" value="Diverse_CBS-Domain"/>
</dbReference>
<evidence type="ECO:0000313" key="6">
    <source>
        <dbReference type="Proteomes" id="UP000295510"/>
    </source>
</evidence>
<dbReference type="InterPro" id="IPR000644">
    <property type="entry name" value="CBS_dom"/>
</dbReference>
<dbReference type="AlphaFoldDB" id="A0A4R6UNS1"/>
<evidence type="ECO:0000313" key="5">
    <source>
        <dbReference type="EMBL" id="TDQ44874.1"/>
    </source>
</evidence>
<comment type="caution">
    <text evidence="5">The sequence shown here is derived from an EMBL/GenBank/DDBJ whole genome shotgun (WGS) entry which is preliminary data.</text>
</comment>
<dbReference type="SUPFAM" id="SSF54631">
    <property type="entry name" value="CBS-domain pair"/>
    <property type="match status" value="1"/>
</dbReference>
<dbReference type="Proteomes" id="UP000295510">
    <property type="component" value="Unassembled WGS sequence"/>
</dbReference>
<dbReference type="OrthoDB" id="9811720at2"/>
<feature type="region of interest" description="Disordered" evidence="3">
    <location>
        <begin position="32"/>
        <end position="77"/>
    </location>
</feature>
<feature type="compositionally biased region" description="Low complexity" evidence="3">
    <location>
        <begin position="49"/>
        <end position="58"/>
    </location>
</feature>
<dbReference type="EMBL" id="SNYL01000002">
    <property type="protein sequence ID" value="TDQ44874.1"/>
    <property type="molecule type" value="Genomic_DNA"/>
</dbReference>
<accession>A0A4R6UNS1</accession>
<evidence type="ECO:0000256" key="3">
    <source>
        <dbReference type="SAM" id="MobiDB-lite"/>
    </source>
</evidence>
<dbReference type="RefSeq" id="WP_133595789.1">
    <property type="nucleotide sequence ID" value="NZ_SNYL01000002.1"/>
</dbReference>
<keyword evidence="1 2" id="KW-0129">CBS domain</keyword>
<evidence type="ECO:0000259" key="4">
    <source>
        <dbReference type="PROSITE" id="PS51371"/>
    </source>
</evidence>
<dbReference type="Pfam" id="PF00571">
    <property type="entry name" value="CBS"/>
    <property type="match status" value="2"/>
</dbReference>
<dbReference type="InterPro" id="IPR046342">
    <property type="entry name" value="CBS_dom_sf"/>
</dbReference>
<dbReference type="Gene3D" id="3.10.580.10">
    <property type="entry name" value="CBS-domain"/>
    <property type="match status" value="2"/>
</dbReference>
<reference evidence="5 6" key="1">
    <citation type="submission" date="2019-03" db="EMBL/GenBank/DDBJ databases">
        <title>Genomic Encyclopedia of Type Strains, Phase IV (KMG-IV): sequencing the most valuable type-strain genomes for metagenomic binning, comparative biology and taxonomic classification.</title>
        <authorList>
            <person name="Goeker M."/>
        </authorList>
    </citation>
    <scope>NUCLEOTIDE SEQUENCE [LARGE SCALE GENOMIC DNA]</scope>
    <source>
        <strain evidence="5 6">DSM 19605</strain>
    </source>
</reference>
<name>A0A4R6UNS1_9BURK</name>
<sequence>MFAIYGTSGLMYRGPLEDMRKVAPTLRAGRARALTPDLDRPAAEPPPAVAAEAESRPAQQALSAYGRVQHPPTERRPLQIVSDVMSRRAVVVRQDMNVREGWWTLYEHGVGQAPVLNAEGAVVGLLSRAELMQPDRLPQPGGHALVWQALLAQPVSEVMVSPVPCVSPDTDLRRLAQALLDTGLQGLPVVDADGRLLGFVSRSDILKAVVHDPPLDLWAG</sequence>
<gene>
    <name evidence="5" type="ORF">DFR43_102222</name>
</gene>
<dbReference type="PANTHER" id="PTHR43080">
    <property type="entry name" value="CBS DOMAIN-CONTAINING PROTEIN CBSX3, MITOCHONDRIAL"/>
    <property type="match status" value="1"/>
</dbReference>
<evidence type="ECO:0000256" key="1">
    <source>
        <dbReference type="ARBA" id="ARBA00023122"/>
    </source>
</evidence>
<evidence type="ECO:0000256" key="2">
    <source>
        <dbReference type="PROSITE-ProRule" id="PRU00703"/>
    </source>
</evidence>
<feature type="domain" description="CBS" evidence="4">
    <location>
        <begin position="85"/>
        <end position="145"/>
    </location>
</feature>
<keyword evidence="6" id="KW-1185">Reference proteome</keyword>
<protein>
    <submittedName>
        <fullName evidence="5">CBS domain protein</fullName>
    </submittedName>
</protein>
<dbReference type="PROSITE" id="PS51371">
    <property type="entry name" value="CBS"/>
    <property type="match status" value="2"/>
</dbReference>
<feature type="domain" description="CBS" evidence="4">
    <location>
        <begin position="159"/>
        <end position="217"/>
    </location>
</feature>
<dbReference type="SMART" id="SM00116">
    <property type="entry name" value="CBS"/>
    <property type="match status" value="2"/>
</dbReference>
<dbReference type="PANTHER" id="PTHR43080:SF26">
    <property type="entry name" value="REGULATORY PROTEIN"/>
    <property type="match status" value="1"/>
</dbReference>
<organism evidence="5 6">
    <name type="scientific">Tepidicella xavieri</name>
    <dbReference type="NCBI Taxonomy" id="360241"/>
    <lineage>
        <taxon>Bacteria</taxon>
        <taxon>Pseudomonadati</taxon>
        <taxon>Pseudomonadota</taxon>
        <taxon>Betaproteobacteria</taxon>
        <taxon>Burkholderiales</taxon>
        <taxon>Tepidicella</taxon>
    </lineage>
</organism>